<reference evidence="1 2" key="1">
    <citation type="submission" date="2020-10" db="EMBL/GenBank/DDBJ databases">
        <title>Sequencing the genomes of 1000 actinobacteria strains.</title>
        <authorList>
            <person name="Klenk H.-P."/>
        </authorList>
    </citation>
    <scope>NUCLEOTIDE SEQUENCE [LARGE SCALE GENOMIC DNA]</scope>
    <source>
        <strain evidence="1 2">DSM 46744</strain>
    </source>
</reference>
<dbReference type="Proteomes" id="UP000627838">
    <property type="component" value="Unassembled WGS sequence"/>
</dbReference>
<sequence length="106" mass="11615">MSTHEAEVPNPAMEAHVRLMALGMNLKAHGFTVETAAGGLIVRNPTATAPRCCWTTQTSSDTITCGPYEKDGGRYWYFMSWRQPIAECEHVPDAIVMIKGYLGAPT</sequence>
<proteinExistence type="predicted"/>
<name>A0ABR9JJY7_9ACTN</name>
<protein>
    <submittedName>
        <fullName evidence="1">Uncharacterized protein</fullName>
    </submittedName>
</protein>
<accession>A0ABR9JJY7</accession>
<dbReference type="RefSeq" id="WP_192757830.1">
    <property type="nucleotide sequence ID" value="NZ_JADBDZ010000001.1"/>
</dbReference>
<comment type="caution">
    <text evidence="1">The sequence shown here is derived from an EMBL/GenBank/DDBJ whole genome shotgun (WGS) entry which is preliminary data.</text>
</comment>
<organism evidence="1 2">
    <name type="scientific">Actinomadura algeriensis</name>
    <dbReference type="NCBI Taxonomy" id="1679523"/>
    <lineage>
        <taxon>Bacteria</taxon>
        <taxon>Bacillati</taxon>
        <taxon>Actinomycetota</taxon>
        <taxon>Actinomycetes</taxon>
        <taxon>Streptosporangiales</taxon>
        <taxon>Thermomonosporaceae</taxon>
        <taxon>Actinomadura</taxon>
    </lineage>
</organism>
<dbReference type="EMBL" id="JADBDZ010000001">
    <property type="protein sequence ID" value="MBE1530875.1"/>
    <property type="molecule type" value="Genomic_DNA"/>
</dbReference>
<evidence type="ECO:0000313" key="2">
    <source>
        <dbReference type="Proteomes" id="UP000627838"/>
    </source>
</evidence>
<evidence type="ECO:0000313" key="1">
    <source>
        <dbReference type="EMBL" id="MBE1530875.1"/>
    </source>
</evidence>
<keyword evidence="2" id="KW-1185">Reference proteome</keyword>
<gene>
    <name evidence="1" type="ORF">H4W34_000708</name>
</gene>